<keyword evidence="2" id="KW-1185">Reference proteome</keyword>
<dbReference type="AlphaFoldDB" id="A0A392S4D4"/>
<reference evidence="1 2" key="1">
    <citation type="journal article" date="2018" name="Front. Plant Sci.">
        <title>Red Clover (Trifolium pratense) and Zigzag Clover (T. medium) - A Picture of Genomic Similarities and Differences.</title>
        <authorList>
            <person name="Dluhosova J."/>
            <person name="Istvanek J."/>
            <person name="Nedelnik J."/>
            <person name="Repkova J."/>
        </authorList>
    </citation>
    <scope>NUCLEOTIDE SEQUENCE [LARGE SCALE GENOMIC DNA]</scope>
    <source>
        <strain evidence="2">cv. 10/8</strain>
        <tissue evidence="1">Leaf</tissue>
    </source>
</reference>
<evidence type="ECO:0000313" key="1">
    <source>
        <dbReference type="EMBL" id="MCI43763.1"/>
    </source>
</evidence>
<comment type="caution">
    <text evidence="1">The sequence shown here is derived from an EMBL/GenBank/DDBJ whole genome shotgun (WGS) entry which is preliminary data.</text>
</comment>
<proteinExistence type="predicted"/>
<feature type="non-terminal residue" evidence="1">
    <location>
        <position position="1"/>
    </location>
</feature>
<accession>A0A392S4D4</accession>
<dbReference type="EMBL" id="LXQA010321731">
    <property type="protein sequence ID" value="MCI43763.1"/>
    <property type="molecule type" value="Genomic_DNA"/>
</dbReference>
<sequence>GYGALRRSWSKDREFFWKLRAAQPEMARRAVELSR</sequence>
<protein>
    <submittedName>
        <fullName evidence="1">Uncharacterized protein</fullName>
    </submittedName>
</protein>
<dbReference type="Proteomes" id="UP000265520">
    <property type="component" value="Unassembled WGS sequence"/>
</dbReference>
<organism evidence="1 2">
    <name type="scientific">Trifolium medium</name>
    <dbReference type="NCBI Taxonomy" id="97028"/>
    <lineage>
        <taxon>Eukaryota</taxon>
        <taxon>Viridiplantae</taxon>
        <taxon>Streptophyta</taxon>
        <taxon>Embryophyta</taxon>
        <taxon>Tracheophyta</taxon>
        <taxon>Spermatophyta</taxon>
        <taxon>Magnoliopsida</taxon>
        <taxon>eudicotyledons</taxon>
        <taxon>Gunneridae</taxon>
        <taxon>Pentapetalae</taxon>
        <taxon>rosids</taxon>
        <taxon>fabids</taxon>
        <taxon>Fabales</taxon>
        <taxon>Fabaceae</taxon>
        <taxon>Papilionoideae</taxon>
        <taxon>50 kb inversion clade</taxon>
        <taxon>NPAAA clade</taxon>
        <taxon>Hologalegina</taxon>
        <taxon>IRL clade</taxon>
        <taxon>Trifolieae</taxon>
        <taxon>Trifolium</taxon>
    </lineage>
</organism>
<name>A0A392S4D4_9FABA</name>
<evidence type="ECO:0000313" key="2">
    <source>
        <dbReference type="Proteomes" id="UP000265520"/>
    </source>
</evidence>